<evidence type="ECO:0000313" key="3">
    <source>
        <dbReference type="Proteomes" id="UP000272025"/>
    </source>
</evidence>
<feature type="region of interest" description="Disordered" evidence="1">
    <location>
        <begin position="1"/>
        <end position="22"/>
    </location>
</feature>
<reference evidence="2 3" key="1">
    <citation type="journal article" date="2018" name="Mol. Ecol.">
        <title>The obligate alkalophilic soda-lake fungus Sodiomyces alkalinus has shifted to a protein diet.</title>
        <authorList>
            <person name="Grum-Grzhimaylo A.A."/>
            <person name="Falkoski D.L."/>
            <person name="van den Heuvel J."/>
            <person name="Valero-Jimenez C.A."/>
            <person name="Min B."/>
            <person name="Choi I.G."/>
            <person name="Lipzen A."/>
            <person name="Daum C.G."/>
            <person name="Aanen D.K."/>
            <person name="Tsang A."/>
            <person name="Henrissat B."/>
            <person name="Bilanenko E.N."/>
            <person name="de Vries R.P."/>
            <person name="van Kan J.A.L."/>
            <person name="Grigoriev I.V."/>
            <person name="Debets A.J.M."/>
        </authorList>
    </citation>
    <scope>NUCLEOTIDE SEQUENCE [LARGE SCALE GENOMIC DNA]</scope>
    <source>
        <strain evidence="2 3">F11</strain>
    </source>
</reference>
<organism evidence="2 3">
    <name type="scientific">Sodiomyces alkalinus (strain CBS 110278 / VKM F-3762 / F11)</name>
    <name type="common">Alkaliphilic filamentous fungus</name>
    <dbReference type="NCBI Taxonomy" id="1314773"/>
    <lineage>
        <taxon>Eukaryota</taxon>
        <taxon>Fungi</taxon>
        <taxon>Dikarya</taxon>
        <taxon>Ascomycota</taxon>
        <taxon>Pezizomycotina</taxon>
        <taxon>Sordariomycetes</taxon>
        <taxon>Hypocreomycetidae</taxon>
        <taxon>Glomerellales</taxon>
        <taxon>Plectosphaerellaceae</taxon>
        <taxon>Sodiomyces</taxon>
    </lineage>
</organism>
<accession>A0A3N2Q6S2</accession>
<dbReference type="RefSeq" id="XP_028470270.1">
    <property type="nucleotide sequence ID" value="XM_028613745.1"/>
</dbReference>
<dbReference type="AlphaFoldDB" id="A0A3N2Q6S2"/>
<dbReference type="Proteomes" id="UP000272025">
    <property type="component" value="Unassembled WGS sequence"/>
</dbReference>
<sequence length="401" mass="44065">MVTLEQQGGDGPGVEQGHQGRRCKRASSQTLISLQFPSSRYANNTVKLGGWCQQQQQRQQQTTVPVAQYNVLQLRLRFPVPVCLYIYLSDPQSSFVKRTPVPTLSRLPLWASFTFPSAVVLYLFLLPPSSPPKVGPVIPSNRHLGLPPEPSILPPIHVVSRDAASDKSNLILPSFDANISSKTRKGTTTARTLDRIVGHPAVSATCGDSTFDSTADQPTSPIDLAIRDILKIAPSQHEAIDPVRQEARRKEGEEKDDFQFQTQRLGLAWTWPVPSPPEPADSACVCTQLQLVVPERTPSQPVIIPYRVLDNNPTIPSAHRFHITITTRSFPDRQVQSLCIQKVFDPTTLTSIRIGTADRPAHATKAEKAPNRFASAQHNGSTAQLASRSFASASSFFVFSP</sequence>
<keyword evidence="3" id="KW-1185">Reference proteome</keyword>
<proteinExistence type="predicted"/>
<evidence type="ECO:0000313" key="2">
    <source>
        <dbReference type="EMBL" id="ROT42464.1"/>
    </source>
</evidence>
<dbReference type="GeneID" id="39582223"/>
<evidence type="ECO:0000256" key="1">
    <source>
        <dbReference type="SAM" id="MobiDB-lite"/>
    </source>
</evidence>
<gene>
    <name evidence="2" type="ORF">SODALDRAFT_354617</name>
</gene>
<dbReference type="EMBL" id="ML119051">
    <property type="protein sequence ID" value="ROT42464.1"/>
    <property type="molecule type" value="Genomic_DNA"/>
</dbReference>
<protein>
    <submittedName>
        <fullName evidence="2">Uncharacterized protein</fullName>
    </submittedName>
</protein>
<name>A0A3N2Q6S2_SODAK</name>